<feature type="compositionally biased region" description="Basic residues" evidence="1">
    <location>
        <begin position="93"/>
        <end position="110"/>
    </location>
</feature>
<accession>A0A518IEX7</accession>
<evidence type="ECO:0000313" key="3">
    <source>
        <dbReference type="EMBL" id="QDV51649.1"/>
    </source>
</evidence>
<dbReference type="EMBL" id="CP037452">
    <property type="protein sequence ID" value="QDV51649.1"/>
    <property type="molecule type" value="Genomic_DNA"/>
</dbReference>
<feature type="domain" description="Sulfatase-modifying factor enzyme-like" evidence="2">
    <location>
        <begin position="210"/>
        <end position="431"/>
    </location>
</feature>
<gene>
    <name evidence="3" type="primary">pkn1_3</name>
    <name evidence="3" type="ORF">Enr17x_37060</name>
</gene>
<evidence type="ECO:0000313" key="4">
    <source>
        <dbReference type="Proteomes" id="UP000318313"/>
    </source>
</evidence>
<keyword evidence="3" id="KW-0418">Kinase</keyword>
<keyword evidence="4" id="KW-1185">Reference proteome</keyword>
<dbReference type="InterPro" id="IPR051043">
    <property type="entry name" value="Sulfatase_Mod_Factor_Kinase"/>
</dbReference>
<dbReference type="InterPro" id="IPR005532">
    <property type="entry name" value="SUMF_dom"/>
</dbReference>
<dbReference type="AlphaFoldDB" id="A0A518IEX7"/>
<dbReference type="KEGG" id="gfm:Enr17x_37060"/>
<keyword evidence="3" id="KW-0808">Transferase</keyword>
<organism evidence="3 4">
    <name type="scientific">Gimesia fumaroli</name>
    <dbReference type="NCBI Taxonomy" id="2527976"/>
    <lineage>
        <taxon>Bacteria</taxon>
        <taxon>Pseudomonadati</taxon>
        <taxon>Planctomycetota</taxon>
        <taxon>Planctomycetia</taxon>
        <taxon>Planctomycetales</taxon>
        <taxon>Planctomycetaceae</taxon>
        <taxon>Gimesia</taxon>
    </lineage>
</organism>
<dbReference type="PANTHER" id="PTHR23150">
    <property type="entry name" value="SULFATASE MODIFYING FACTOR 1, 2"/>
    <property type="match status" value="1"/>
</dbReference>
<reference evidence="3 4" key="1">
    <citation type="submission" date="2019-03" db="EMBL/GenBank/DDBJ databases">
        <title>Deep-cultivation of Planctomycetes and their phenomic and genomic characterization uncovers novel biology.</title>
        <authorList>
            <person name="Wiegand S."/>
            <person name="Jogler M."/>
            <person name="Boedeker C."/>
            <person name="Pinto D."/>
            <person name="Vollmers J."/>
            <person name="Rivas-Marin E."/>
            <person name="Kohn T."/>
            <person name="Peeters S.H."/>
            <person name="Heuer A."/>
            <person name="Rast P."/>
            <person name="Oberbeckmann S."/>
            <person name="Bunk B."/>
            <person name="Jeske O."/>
            <person name="Meyerdierks A."/>
            <person name="Storesund J.E."/>
            <person name="Kallscheuer N."/>
            <person name="Luecker S."/>
            <person name="Lage O.M."/>
            <person name="Pohl T."/>
            <person name="Merkel B.J."/>
            <person name="Hornburger P."/>
            <person name="Mueller R.-W."/>
            <person name="Bruemmer F."/>
            <person name="Labrenz M."/>
            <person name="Spormann A.M."/>
            <person name="Op den Camp H."/>
            <person name="Overmann J."/>
            <person name="Amann R."/>
            <person name="Jetten M.S.M."/>
            <person name="Mascher T."/>
            <person name="Medema M.H."/>
            <person name="Devos D.P."/>
            <person name="Kaster A.-K."/>
            <person name="Ovreas L."/>
            <person name="Rohde M."/>
            <person name="Galperin M.Y."/>
            <person name="Jogler C."/>
        </authorList>
    </citation>
    <scope>NUCLEOTIDE SEQUENCE [LARGE SCALE GENOMIC DNA]</scope>
    <source>
        <strain evidence="3 4">Enr17</strain>
    </source>
</reference>
<dbReference type="InterPro" id="IPR042095">
    <property type="entry name" value="SUMF_sf"/>
</dbReference>
<dbReference type="SUPFAM" id="SSF56436">
    <property type="entry name" value="C-type lectin-like"/>
    <property type="match status" value="1"/>
</dbReference>
<dbReference type="GO" id="GO:0004674">
    <property type="term" value="F:protein serine/threonine kinase activity"/>
    <property type="evidence" value="ECO:0007669"/>
    <property type="project" value="UniProtKB-EC"/>
</dbReference>
<dbReference type="Gene3D" id="3.90.1580.10">
    <property type="entry name" value="paralog of FGE (formylglycine-generating enzyme)"/>
    <property type="match status" value="1"/>
</dbReference>
<dbReference type="GO" id="GO:0120147">
    <property type="term" value="F:formylglycine-generating oxidase activity"/>
    <property type="evidence" value="ECO:0007669"/>
    <property type="project" value="TreeGrafter"/>
</dbReference>
<evidence type="ECO:0000259" key="2">
    <source>
        <dbReference type="Pfam" id="PF03781"/>
    </source>
</evidence>
<dbReference type="PANTHER" id="PTHR23150:SF19">
    <property type="entry name" value="FORMYLGLYCINE-GENERATING ENZYME"/>
    <property type="match status" value="1"/>
</dbReference>
<evidence type="ECO:0000256" key="1">
    <source>
        <dbReference type="SAM" id="MobiDB-lite"/>
    </source>
</evidence>
<protein>
    <submittedName>
        <fullName evidence="3">Serine/threonine-protein kinase pkn1</fullName>
        <ecNumber evidence="3">2.7.11.1</ecNumber>
    </submittedName>
</protein>
<dbReference type="Proteomes" id="UP000318313">
    <property type="component" value="Chromosome"/>
</dbReference>
<feature type="region of interest" description="Disordered" evidence="1">
    <location>
        <begin position="72"/>
        <end position="115"/>
    </location>
</feature>
<feature type="compositionally biased region" description="Polar residues" evidence="1">
    <location>
        <begin position="75"/>
        <end position="90"/>
    </location>
</feature>
<name>A0A518IEX7_9PLAN</name>
<proteinExistence type="predicted"/>
<sequence length="451" mass="50553">MNPFKSHSDQNFLKRLLFSFRDDKIKGKKVLFLISLNKLVLMMLRNPKQSEVIFFTLTGVILLLTVGCSEDQPVVQPSQKPLRDTSSSQMRAPKMKPSKSVARKKKKVKAKQPELAGNPDDMFEVVDYIHNFEVKKTGVPYQATEQVAVMFPEKPEINSTTFKVVKNVAQAEQPAADSSFKLPKGFSAVKEAGYSDRGLPKRIRCERDYSEMVLVPAGVSVQGVTNGEKNTSPEFTIYQDAFYIDVHEVTLEKYRRWRSEMIAEKGKIPEPAENDGQPADFPAMGVSYTDALNYARTMGKQLPHETQWEKAARGESGFQYPWGNGRALWQKTRLPGQIDPVGTFLGDQSPYGVMDLAGNAREWCDDWYSQNAYQAALALSDAGVVRGWTGPRRPVVPSMRVVRGNQKSWEVWKRSGENMRTPPADVGFRCVLNLASAPNAEAEQSKPANAF</sequence>
<dbReference type="Pfam" id="PF03781">
    <property type="entry name" value="FGE-sulfatase"/>
    <property type="match status" value="1"/>
</dbReference>
<dbReference type="EC" id="2.7.11.1" evidence="3"/>
<dbReference type="InterPro" id="IPR016187">
    <property type="entry name" value="CTDL_fold"/>
</dbReference>